<feature type="region of interest" description="Disordered" evidence="1">
    <location>
        <begin position="264"/>
        <end position="393"/>
    </location>
</feature>
<organism evidence="2 3">
    <name type="scientific">Cerrena zonata</name>
    <dbReference type="NCBI Taxonomy" id="2478898"/>
    <lineage>
        <taxon>Eukaryota</taxon>
        <taxon>Fungi</taxon>
        <taxon>Dikarya</taxon>
        <taxon>Basidiomycota</taxon>
        <taxon>Agaricomycotina</taxon>
        <taxon>Agaricomycetes</taxon>
        <taxon>Polyporales</taxon>
        <taxon>Cerrenaceae</taxon>
        <taxon>Cerrena</taxon>
    </lineage>
</organism>
<keyword evidence="3" id="KW-1185">Reference proteome</keyword>
<accession>A0AAW0FIA3</accession>
<feature type="compositionally biased region" description="Basic and acidic residues" evidence="1">
    <location>
        <begin position="341"/>
        <end position="379"/>
    </location>
</feature>
<proteinExistence type="predicted"/>
<dbReference type="EMBL" id="JASBNA010000090">
    <property type="protein sequence ID" value="KAK7677343.1"/>
    <property type="molecule type" value="Genomic_DNA"/>
</dbReference>
<reference evidence="2 3" key="1">
    <citation type="submission" date="2022-09" db="EMBL/GenBank/DDBJ databases">
        <authorList>
            <person name="Palmer J.M."/>
        </authorList>
    </citation>
    <scope>NUCLEOTIDE SEQUENCE [LARGE SCALE GENOMIC DNA]</scope>
    <source>
        <strain evidence="2 3">DSM 7382</strain>
    </source>
</reference>
<comment type="caution">
    <text evidence="2">The sequence shown here is derived from an EMBL/GenBank/DDBJ whole genome shotgun (WGS) entry which is preliminary data.</text>
</comment>
<gene>
    <name evidence="2" type="ORF">QCA50_019673</name>
</gene>
<dbReference type="Proteomes" id="UP001385951">
    <property type="component" value="Unassembled WGS sequence"/>
</dbReference>
<feature type="compositionally biased region" description="Basic residues" evidence="1">
    <location>
        <begin position="295"/>
        <end position="308"/>
    </location>
</feature>
<evidence type="ECO:0000313" key="2">
    <source>
        <dbReference type="EMBL" id="KAK7677343.1"/>
    </source>
</evidence>
<dbReference type="AlphaFoldDB" id="A0AAW0FIA3"/>
<sequence length="424" mass="47045">MPVHSRIRIDHEDAASVALYAQSVAVSPKYRKFHEESAIYKVGCDVKPEQKLDFHVHNTLTQGVLGAFVLDNTNSIVSACLLSHDQHGILSYGSMAGGNLFPLKSLAKHPPHLDIIAQRARTFDVTLPSSLFRLVLIRAELTHPDMQDAPLYAVLDVNRLSFDKVWTAGSTDTEINQGIPVRWIDTMRNPFLTVEYYIVLDGWKSGSLMLPASYDWMIDYTGPRPSVEISLPDELDPTPESIRAASRCIISKKLMREITLKIPPTGPLFNGTTDQGLKRKRSECDLEPSSQPAQRRCKNKKNKKKKGKGKENASKVPNVTKPLKDKKVKIPKVLKVNTPKPLDDGKAGTSKPLEDKTATAPKPLEDKAAKIPKPLEYKTENAPQPLEEGKIPQSTSEQIWEILAHSVRDVAVSISRLSNTSRGA</sequence>
<name>A0AAW0FIA3_9APHY</name>
<evidence type="ECO:0000313" key="3">
    <source>
        <dbReference type="Proteomes" id="UP001385951"/>
    </source>
</evidence>
<protein>
    <submittedName>
        <fullName evidence="2">Uncharacterized protein</fullName>
    </submittedName>
</protein>
<evidence type="ECO:0000256" key="1">
    <source>
        <dbReference type="SAM" id="MobiDB-lite"/>
    </source>
</evidence>